<accession>A0ABU8I7J9</accession>
<comment type="caution">
    <text evidence="3">The sequence shown here is derived from an EMBL/GenBank/DDBJ whole genome shotgun (WGS) entry which is preliminary data.</text>
</comment>
<dbReference type="InterPro" id="IPR000683">
    <property type="entry name" value="Gfo/Idh/MocA-like_OxRdtase_N"/>
</dbReference>
<feature type="domain" description="GFO/IDH/MocA-like oxidoreductase" evidence="2">
    <location>
        <begin position="143"/>
        <end position="233"/>
    </location>
</feature>
<gene>
    <name evidence="3" type="ORF">VJ786_11090</name>
</gene>
<dbReference type="Gene3D" id="3.30.360.10">
    <property type="entry name" value="Dihydrodipicolinate Reductase, domain 2"/>
    <property type="match status" value="1"/>
</dbReference>
<keyword evidence="4" id="KW-1185">Reference proteome</keyword>
<evidence type="ECO:0000313" key="4">
    <source>
        <dbReference type="Proteomes" id="UP001363035"/>
    </source>
</evidence>
<dbReference type="PANTHER" id="PTHR43377:SF1">
    <property type="entry name" value="BILIVERDIN REDUCTASE A"/>
    <property type="match status" value="1"/>
</dbReference>
<name>A0ABU8I7J9_9SPHI</name>
<evidence type="ECO:0000259" key="2">
    <source>
        <dbReference type="Pfam" id="PF22725"/>
    </source>
</evidence>
<organism evidence="3 4">
    <name type="scientific">Sphingobacterium tenebrionis</name>
    <dbReference type="NCBI Taxonomy" id="3111775"/>
    <lineage>
        <taxon>Bacteria</taxon>
        <taxon>Pseudomonadati</taxon>
        <taxon>Bacteroidota</taxon>
        <taxon>Sphingobacteriia</taxon>
        <taxon>Sphingobacteriales</taxon>
        <taxon>Sphingobacteriaceae</taxon>
        <taxon>Sphingobacterium</taxon>
    </lineage>
</organism>
<protein>
    <submittedName>
        <fullName evidence="3">Gfo/Idh/MocA family oxidoreductase</fullName>
    </submittedName>
</protein>
<proteinExistence type="predicted"/>
<sequence length="357" mass="39705">MNQKIKILVVGCGNMGASHAQAYHDMDGFEIVGLVSRGASKEILNVRLEADYPLFDDYATALKETQPDAVCISTYPDTHEAYAIQAFEAGAHVFIEKPLADTVLGAQKVVEAARRANKKLVVGYILRHHPSWIKFIEVGKTMGYPLVMRMNLNQQSHGYMWDVHKNLMKSLSPIVDCGVHYIDVMCQMTVAKPLSVSAIGARLTNEIPEDNYNYGQLQIRFDDGSVGWYEAGWGPMISETAFFIKDVIGPKGCVSIVANDAGKAGNSDSVEAHTKTESLKVHYADIDEENEFLKKDEWIDLTDEPDHQELCNREQAFFLKAIAEDLDLEKSMQDAVNSLRIAIACDESVKTGEIVRL</sequence>
<dbReference type="EMBL" id="JAYLLN010000026">
    <property type="protein sequence ID" value="MEI5985446.1"/>
    <property type="molecule type" value="Genomic_DNA"/>
</dbReference>
<dbReference type="SUPFAM" id="SSF55347">
    <property type="entry name" value="Glyceraldehyde-3-phosphate dehydrogenase-like, C-terminal domain"/>
    <property type="match status" value="1"/>
</dbReference>
<dbReference type="InterPro" id="IPR055170">
    <property type="entry name" value="GFO_IDH_MocA-like_dom"/>
</dbReference>
<dbReference type="Proteomes" id="UP001363035">
    <property type="component" value="Unassembled WGS sequence"/>
</dbReference>
<dbReference type="InterPro" id="IPR036291">
    <property type="entry name" value="NAD(P)-bd_dom_sf"/>
</dbReference>
<reference evidence="3 4" key="1">
    <citation type="submission" date="2024-01" db="EMBL/GenBank/DDBJ databases">
        <title>Sphingobacterium tenebrionis sp. nov., a novel endophyte isolated from tenebrio molitor intestines.</title>
        <authorList>
            <person name="Zhang C."/>
        </authorList>
    </citation>
    <scope>NUCLEOTIDE SEQUENCE [LARGE SCALE GENOMIC DNA]</scope>
    <source>
        <strain evidence="3 4">PU5-4</strain>
    </source>
</reference>
<dbReference type="SUPFAM" id="SSF51735">
    <property type="entry name" value="NAD(P)-binding Rossmann-fold domains"/>
    <property type="match status" value="1"/>
</dbReference>
<dbReference type="Pfam" id="PF01408">
    <property type="entry name" value="GFO_IDH_MocA"/>
    <property type="match status" value="1"/>
</dbReference>
<dbReference type="Pfam" id="PF22725">
    <property type="entry name" value="GFO_IDH_MocA_C3"/>
    <property type="match status" value="1"/>
</dbReference>
<dbReference type="RefSeq" id="WP_099365774.1">
    <property type="nucleotide sequence ID" value="NZ_JAYLLN010000026.1"/>
</dbReference>
<dbReference type="Gene3D" id="3.40.50.720">
    <property type="entry name" value="NAD(P)-binding Rossmann-like Domain"/>
    <property type="match status" value="1"/>
</dbReference>
<dbReference type="PANTHER" id="PTHR43377">
    <property type="entry name" value="BILIVERDIN REDUCTASE A"/>
    <property type="match status" value="1"/>
</dbReference>
<feature type="domain" description="Gfo/Idh/MocA-like oxidoreductase N-terminal" evidence="1">
    <location>
        <begin position="5"/>
        <end position="124"/>
    </location>
</feature>
<evidence type="ECO:0000259" key="1">
    <source>
        <dbReference type="Pfam" id="PF01408"/>
    </source>
</evidence>
<dbReference type="InterPro" id="IPR051450">
    <property type="entry name" value="Gfo/Idh/MocA_Oxidoreductases"/>
</dbReference>
<evidence type="ECO:0000313" key="3">
    <source>
        <dbReference type="EMBL" id="MEI5985446.1"/>
    </source>
</evidence>